<organism evidence="2 3">
    <name type="scientific">Blastococcus mobilis</name>
    <dbReference type="NCBI Taxonomy" id="1938746"/>
    <lineage>
        <taxon>Bacteria</taxon>
        <taxon>Bacillati</taxon>
        <taxon>Actinomycetota</taxon>
        <taxon>Actinomycetes</taxon>
        <taxon>Geodermatophilales</taxon>
        <taxon>Geodermatophilaceae</taxon>
        <taxon>Blastococcus</taxon>
    </lineage>
</organism>
<dbReference type="RefSeq" id="WP_254920674.1">
    <property type="nucleotide sequence ID" value="NZ_FZNO01000017.1"/>
</dbReference>
<protein>
    <submittedName>
        <fullName evidence="2">TrwC relaxase</fullName>
    </submittedName>
</protein>
<reference evidence="2 3" key="1">
    <citation type="submission" date="2017-06" db="EMBL/GenBank/DDBJ databases">
        <authorList>
            <person name="Kim H.J."/>
            <person name="Triplett B.A."/>
        </authorList>
    </citation>
    <scope>NUCLEOTIDE SEQUENCE [LARGE SCALE GENOMIC DNA]</scope>
    <source>
        <strain evidence="2 3">DSM 44272</strain>
    </source>
</reference>
<evidence type="ECO:0000313" key="3">
    <source>
        <dbReference type="Proteomes" id="UP000198403"/>
    </source>
</evidence>
<feature type="domain" description="TrwC relaxase" evidence="1">
    <location>
        <begin position="2"/>
        <end position="51"/>
    </location>
</feature>
<proteinExistence type="predicted"/>
<gene>
    <name evidence="2" type="ORF">SAMN06272737_11715</name>
</gene>
<dbReference type="InterPro" id="IPR014862">
    <property type="entry name" value="TrwC"/>
</dbReference>
<keyword evidence="3" id="KW-1185">Reference proteome</keyword>
<evidence type="ECO:0000259" key="1">
    <source>
        <dbReference type="Pfam" id="PF08751"/>
    </source>
</evidence>
<name>A0A238Y347_9ACTN</name>
<dbReference type="Proteomes" id="UP000198403">
    <property type="component" value="Unassembled WGS sequence"/>
</dbReference>
<dbReference type="AlphaFoldDB" id="A0A238Y347"/>
<evidence type="ECO:0000313" key="2">
    <source>
        <dbReference type="EMBL" id="SNR64739.1"/>
    </source>
</evidence>
<dbReference type="SUPFAM" id="SSF55464">
    <property type="entry name" value="Origin of replication-binding domain, RBD-like"/>
    <property type="match status" value="1"/>
</dbReference>
<dbReference type="EMBL" id="FZNO01000017">
    <property type="protein sequence ID" value="SNR64739.1"/>
    <property type="molecule type" value="Genomic_DNA"/>
</dbReference>
<dbReference type="Pfam" id="PF08751">
    <property type="entry name" value="TrwC"/>
    <property type="match status" value="1"/>
</dbReference>
<sequence>MKSVSALWALAPREVAEQIEAAHAAAVADTVTSLERHACFTRLGAGGVRQLSLRPCSHWPSGGASWNR</sequence>
<accession>A0A238Y347</accession>